<reference evidence="2" key="1">
    <citation type="submission" date="2021-11" db="EMBL/GenBank/DDBJ databases">
        <authorList>
            <consortium name="Genoscope - CEA"/>
            <person name="William W."/>
        </authorList>
    </citation>
    <scope>NUCLEOTIDE SEQUENCE</scope>
</reference>
<feature type="transmembrane region" description="Helical" evidence="1">
    <location>
        <begin position="260"/>
        <end position="280"/>
    </location>
</feature>
<dbReference type="Proteomes" id="UP000789595">
    <property type="component" value="Unassembled WGS sequence"/>
</dbReference>
<evidence type="ECO:0000313" key="2">
    <source>
        <dbReference type="EMBL" id="CAH0375346.1"/>
    </source>
</evidence>
<accession>A0A8J2SUX6</accession>
<organism evidence="2 3">
    <name type="scientific">Pelagomonas calceolata</name>
    <dbReference type="NCBI Taxonomy" id="35677"/>
    <lineage>
        <taxon>Eukaryota</taxon>
        <taxon>Sar</taxon>
        <taxon>Stramenopiles</taxon>
        <taxon>Ochrophyta</taxon>
        <taxon>Pelagophyceae</taxon>
        <taxon>Pelagomonadales</taxon>
        <taxon>Pelagomonadaceae</taxon>
        <taxon>Pelagomonas</taxon>
    </lineage>
</organism>
<feature type="transmembrane region" description="Helical" evidence="1">
    <location>
        <begin position="229"/>
        <end position="248"/>
    </location>
</feature>
<feature type="transmembrane region" description="Helical" evidence="1">
    <location>
        <begin position="14"/>
        <end position="34"/>
    </location>
</feature>
<keyword evidence="1" id="KW-1133">Transmembrane helix</keyword>
<dbReference type="OrthoDB" id="10690986at2759"/>
<keyword evidence="1" id="KW-0472">Membrane</keyword>
<gene>
    <name evidence="2" type="ORF">PECAL_4P26780</name>
</gene>
<keyword evidence="3" id="KW-1185">Reference proteome</keyword>
<dbReference type="EMBL" id="CAKKNE010000004">
    <property type="protein sequence ID" value="CAH0375346.1"/>
    <property type="molecule type" value="Genomic_DNA"/>
</dbReference>
<evidence type="ECO:0000256" key="1">
    <source>
        <dbReference type="SAM" id="Phobius"/>
    </source>
</evidence>
<sequence length="456" mass="46209">MHPLSVKHASSRDWLYPALILINTLNGPGFVVLAEAGRQAGALGAVLLVAAFALLATFSARRACAVAREAEAHKIEGGGADLAGPCRTLWGGRGARVAAAACATALLACAVAQIVLCVQLADALEEALVGRRCGVVVRLPSLELTGKAALFYAGCRPAAEPLPAPALEASVGVLLTLALARLARRAEGPRTQGVGFACFCLGAWRWGAYLRRETVADRAVAWLGPSPLAAAPAVCFNFACVLAVPPLALRGRAEAAARGAGAACLFMALAYAAVAVLGAGGAPTAPSADALLATGRASDLAAVFFLFVSQLAAIPTYLAGADGLIKAHLVAADARRADALAAAAAWGLAIAAHESELFVSIVDWTSLLLLGFTNFSLPLVLDVAWGHPGLAGEACPVALRRLSRALASLTVAGFAALVCREAGAPWFVVAAVAGAAAGSPLPAGRMPRSDSRDSVV</sequence>
<name>A0A8J2SUX6_9STRA</name>
<protein>
    <recommendedName>
        <fullName evidence="4">Amino acid transporter transmembrane domain-containing protein</fullName>
    </recommendedName>
</protein>
<evidence type="ECO:0008006" key="4">
    <source>
        <dbReference type="Google" id="ProtNLM"/>
    </source>
</evidence>
<evidence type="ECO:0000313" key="3">
    <source>
        <dbReference type="Proteomes" id="UP000789595"/>
    </source>
</evidence>
<feature type="transmembrane region" description="Helical" evidence="1">
    <location>
        <begin position="40"/>
        <end position="58"/>
    </location>
</feature>
<keyword evidence="1" id="KW-0812">Transmembrane</keyword>
<feature type="transmembrane region" description="Helical" evidence="1">
    <location>
        <begin position="300"/>
        <end position="325"/>
    </location>
</feature>
<dbReference type="AlphaFoldDB" id="A0A8J2SUX6"/>
<comment type="caution">
    <text evidence="2">The sequence shown here is derived from an EMBL/GenBank/DDBJ whole genome shotgun (WGS) entry which is preliminary data.</text>
</comment>
<proteinExistence type="predicted"/>